<proteinExistence type="predicted"/>
<dbReference type="Pfam" id="PF04883">
    <property type="entry name" value="HK97-gp10_like"/>
    <property type="match status" value="1"/>
</dbReference>
<accession>A0A1B1S5K2</accession>
<name>A0A1B1S5K2_9BACL</name>
<dbReference type="KEGG" id="pll:I858_015810"/>
<evidence type="ECO:0008006" key="3">
    <source>
        <dbReference type="Google" id="ProtNLM"/>
    </source>
</evidence>
<keyword evidence="2" id="KW-1185">Reference proteome</keyword>
<dbReference type="Proteomes" id="UP000053354">
    <property type="component" value="Chromosome"/>
</dbReference>
<dbReference type="AlphaFoldDB" id="A0A1B1S5K2"/>
<evidence type="ECO:0000313" key="1">
    <source>
        <dbReference type="EMBL" id="ANU28455.1"/>
    </source>
</evidence>
<dbReference type="EMBL" id="CP016540">
    <property type="protein sequence ID" value="ANU28455.1"/>
    <property type="molecule type" value="Genomic_DNA"/>
</dbReference>
<reference evidence="1" key="1">
    <citation type="submission" date="2016-10" db="EMBL/GenBank/DDBJ databases">
        <authorList>
            <person name="See-Too W.S."/>
        </authorList>
    </citation>
    <scope>NUCLEOTIDE SEQUENCE</scope>
    <source>
        <strain evidence="1">L10.15</strain>
    </source>
</reference>
<dbReference type="RefSeq" id="WP_065524801.1">
    <property type="nucleotide sequence ID" value="NZ_CP016540.2"/>
</dbReference>
<dbReference type="NCBIfam" id="TIGR01725">
    <property type="entry name" value="phge_HK97_gp10"/>
    <property type="match status" value="1"/>
</dbReference>
<dbReference type="STRING" id="1302659.I858_015810"/>
<protein>
    <recommendedName>
        <fullName evidence="3">HK97 gp10 family phage protein</fullName>
    </recommendedName>
</protein>
<dbReference type="OrthoDB" id="4457835at2"/>
<organism evidence="1 2">
    <name type="scientific">Planococcus versutus</name>
    <dbReference type="NCBI Taxonomy" id="1302659"/>
    <lineage>
        <taxon>Bacteria</taxon>
        <taxon>Bacillati</taxon>
        <taxon>Bacillota</taxon>
        <taxon>Bacilli</taxon>
        <taxon>Bacillales</taxon>
        <taxon>Caryophanaceae</taxon>
        <taxon>Planococcus</taxon>
    </lineage>
</organism>
<sequence length="140" mass="15814">MGTIKYGWPKLESHAREYADKVEKRAKQIVLETAQIIQAQVKARAPRDGGHLIDSVTLEIENGGYTAVVHVGAFYAIYVNYGTGIYAEGPGGSRAKKIPWVYFSEKLGRFVTTSGMRAQEFWEPAVDAGERHFMREMRRF</sequence>
<evidence type="ECO:0000313" key="2">
    <source>
        <dbReference type="Proteomes" id="UP000053354"/>
    </source>
</evidence>
<dbReference type="InterPro" id="IPR010064">
    <property type="entry name" value="HK97-gp10_tail"/>
</dbReference>
<gene>
    <name evidence="1" type="ORF">I858_015810</name>
</gene>